<sequence>MLSQSQPKKYKYTWAGWANQQAYVAGFFILCGGILTTVFYRKLPGNMLAIPVGVSTIVLGSLIMAIEHPISVLTKLGSVYTNYSYRIAFYSLIVGVSMLQTPTQTAGFCLICAIVTYARCVFCGEVCDV</sequence>
<reference evidence="2 3" key="1">
    <citation type="submission" date="2016-07" db="EMBL/GenBank/DDBJ databases">
        <title>Pervasive Adenine N6-methylation of Active Genes in Fungi.</title>
        <authorList>
            <consortium name="DOE Joint Genome Institute"/>
            <person name="Mondo S.J."/>
            <person name="Dannebaum R.O."/>
            <person name="Kuo R.C."/>
            <person name="Labutti K."/>
            <person name="Haridas S."/>
            <person name="Kuo A."/>
            <person name="Salamov A."/>
            <person name="Ahrendt S.R."/>
            <person name="Lipzen A."/>
            <person name="Sullivan W."/>
            <person name="Andreopoulos W.B."/>
            <person name="Clum A."/>
            <person name="Lindquist E."/>
            <person name="Daum C."/>
            <person name="Ramamoorthy G.K."/>
            <person name="Gryganskyi A."/>
            <person name="Culley D."/>
            <person name="Magnuson J.K."/>
            <person name="James T.Y."/>
            <person name="O'Malley M.A."/>
            <person name="Stajich J.E."/>
            <person name="Spatafora J.W."/>
            <person name="Visel A."/>
            <person name="Grigoriev I.V."/>
        </authorList>
    </citation>
    <scope>NUCLEOTIDE SEQUENCE [LARGE SCALE GENOMIC DNA]</scope>
    <source>
        <strain evidence="2 3">JEL800</strain>
    </source>
</reference>
<evidence type="ECO:0000313" key="3">
    <source>
        <dbReference type="Proteomes" id="UP000193642"/>
    </source>
</evidence>
<dbReference type="AlphaFoldDB" id="A0A1Y2C6D7"/>
<keyword evidence="1" id="KW-0472">Membrane</keyword>
<accession>A0A1Y2C6D7</accession>
<keyword evidence="1" id="KW-0812">Transmembrane</keyword>
<keyword evidence="3" id="KW-1185">Reference proteome</keyword>
<evidence type="ECO:0000313" key="2">
    <source>
        <dbReference type="EMBL" id="ORY41845.1"/>
    </source>
</evidence>
<protein>
    <submittedName>
        <fullName evidence="2">Uncharacterized protein</fullName>
    </submittedName>
</protein>
<name>A0A1Y2C6D7_9FUNG</name>
<dbReference type="OrthoDB" id="2110422at2759"/>
<feature type="transmembrane region" description="Helical" evidence="1">
    <location>
        <begin position="21"/>
        <end position="40"/>
    </location>
</feature>
<dbReference type="EMBL" id="MCGO01000030">
    <property type="protein sequence ID" value="ORY41845.1"/>
    <property type="molecule type" value="Genomic_DNA"/>
</dbReference>
<proteinExistence type="predicted"/>
<keyword evidence="1" id="KW-1133">Transmembrane helix</keyword>
<feature type="transmembrane region" description="Helical" evidence="1">
    <location>
        <begin position="46"/>
        <end position="66"/>
    </location>
</feature>
<organism evidence="2 3">
    <name type="scientific">Rhizoclosmatium globosum</name>
    <dbReference type="NCBI Taxonomy" id="329046"/>
    <lineage>
        <taxon>Eukaryota</taxon>
        <taxon>Fungi</taxon>
        <taxon>Fungi incertae sedis</taxon>
        <taxon>Chytridiomycota</taxon>
        <taxon>Chytridiomycota incertae sedis</taxon>
        <taxon>Chytridiomycetes</taxon>
        <taxon>Chytridiales</taxon>
        <taxon>Chytriomycetaceae</taxon>
        <taxon>Rhizoclosmatium</taxon>
    </lineage>
</organism>
<gene>
    <name evidence="2" type="ORF">BCR33DRAFT_698844</name>
</gene>
<evidence type="ECO:0000256" key="1">
    <source>
        <dbReference type="SAM" id="Phobius"/>
    </source>
</evidence>
<comment type="caution">
    <text evidence="2">The sequence shown here is derived from an EMBL/GenBank/DDBJ whole genome shotgun (WGS) entry which is preliminary data.</text>
</comment>
<dbReference type="Proteomes" id="UP000193642">
    <property type="component" value="Unassembled WGS sequence"/>
</dbReference>